<feature type="compositionally biased region" description="Basic and acidic residues" evidence="1">
    <location>
        <begin position="185"/>
        <end position="197"/>
    </location>
</feature>
<protein>
    <submittedName>
        <fullName evidence="3">Uncharacterized protein</fullName>
    </submittedName>
</protein>
<dbReference type="RefSeq" id="WP_045583196.1">
    <property type="nucleotide sequence ID" value="NZ_CP012402.1"/>
</dbReference>
<evidence type="ECO:0000256" key="2">
    <source>
        <dbReference type="SAM" id="Phobius"/>
    </source>
</evidence>
<keyword evidence="2" id="KW-0812">Transmembrane</keyword>
<keyword evidence="2" id="KW-1133">Transmembrane helix</keyword>
<dbReference type="AlphaFoldDB" id="A0AAC9EXT5"/>
<dbReference type="Proteomes" id="UP000069935">
    <property type="component" value="Chromosome 2"/>
</dbReference>
<feature type="transmembrane region" description="Helical" evidence="2">
    <location>
        <begin position="6"/>
        <end position="29"/>
    </location>
</feature>
<keyword evidence="4" id="KW-1185">Reference proteome</keyword>
<proteinExistence type="predicted"/>
<evidence type="ECO:0000256" key="1">
    <source>
        <dbReference type="SAM" id="MobiDB-lite"/>
    </source>
</evidence>
<reference evidence="3 4" key="2">
    <citation type="journal article" date="2016" name="Genome Announc.">
        <title>Complete Genome Sequence of a Strain of Azospirillum thiophilum Isolated from a Sulfide Spring.</title>
        <authorList>
            <person name="Fomenkov A."/>
            <person name="Vincze T."/>
            <person name="Grabovich M."/>
            <person name="Anton B.P."/>
            <person name="Dubinina G."/>
            <person name="Orlova M."/>
            <person name="Belousova E."/>
            <person name="Roberts R.J."/>
        </authorList>
    </citation>
    <scope>NUCLEOTIDE SEQUENCE [LARGE SCALE GENOMIC DNA]</scope>
    <source>
        <strain evidence="3 4">BV-S</strain>
    </source>
</reference>
<reference evidence="4" key="1">
    <citation type="submission" date="2015-08" db="EMBL/GenBank/DDBJ databases">
        <title>Complete Genome Sequence of Azospirillum thiophilum BV-S.</title>
        <authorList>
            <person name="Fomenkov A."/>
            <person name="Vincze T."/>
            <person name="Grabovich M."/>
            <person name="Dubinina G."/>
            <person name="Orlova M."/>
            <person name="Belousova E."/>
            <person name="Roberts R.J."/>
        </authorList>
    </citation>
    <scope>NUCLEOTIDE SEQUENCE [LARGE SCALE GENOMIC DNA]</scope>
    <source>
        <strain evidence="4">BV-S</strain>
    </source>
</reference>
<feature type="compositionally biased region" description="Low complexity" evidence="1">
    <location>
        <begin position="172"/>
        <end position="184"/>
    </location>
</feature>
<dbReference type="EMBL" id="CP012402">
    <property type="protein sequence ID" value="ALG72579.1"/>
    <property type="molecule type" value="Genomic_DNA"/>
</dbReference>
<feature type="region of interest" description="Disordered" evidence="1">
    <location>
        <begin position="136"/>
        <end position="197"/>
    </location>
</feature>
<keyword evidence="2" id="KW-0472">Membrane</keyword>
<sequence>MSDQVLLAALLSYVAGAVTIAAVALILLLRRSVRLRHGMDRLTDELREMAHELREEIARRNGPEVQEDRVVLKEMSDHVKALRQTVAFSDQKLQDVRLQLRDLHADLKDRLAQSSYTLRRTLMDHERLIVELLAKAQPDHRPSDSRPSDGRPIAALDRGMTAAPAVSPQDGAEPAAEEPAAIPEPFRRSDPRRAEPT</sequence>
<evidence type="ECO:0000313" key="4">
    <source>
        <dbReference type="Proteomes" id="UP000069935"/>
    </source>
</evidence>
<feature type="compositionally biased region" description="Basic and acidic residues" evidence="1">
    <location>
        <begin position="137"/>
        <end position="149"/>
    </location>
</feature>
<dbReference type="KEGG" id="ati:AL072_16110"/>
<accession>A0AAC9EXT5</accession>
<name>A0AAC9EXT5_9PROT</name>
<gene>
    <name evidence="3" type="ORF">AL072_16110</name>
</gene>
<organism evidence="3 4">
    <name type="scientific">Azospirillum thiophilum</name>
    <dbReference type="NCBI Taxonomy" id="528244"/>
    <lineage>
        <taxon>Bacteria</taxon>
        <taxon>Pseudomonadati</taxon>
        <taxon>Pseudomonadota</taxon>
        <taxon>Alphaproteobacteria</taxon>
        <taxon>Rhodospirillales</taxon>
        <taxon>Azospirillaceae</taxon>
        <taxon>Azospirillum</taxon>
    </lineage>
</organism>
<evidence type="ECO:0000313" key="3">
    <source>
        <dbReference type="EMBL" id="ALG72579.1"/>
    </source>
</evidence>